<evidence type="ECO:0000256" key="2">
    <source>
        <dbReference type="ARBA" id="ARBA00022553"/>
    </source>
</evidence>
<dbReference type="Pfam" id="PF23110">
    <property type="entry name" value="H1_KCTD8_12_16"/>
    <property type="match status" value="1"/>
</dbReference>
<accession>A0A7M5UQL8</accession>
<evidence type="ECO:0000256" key="4">
    <source>
        <dbReference type="ARBA" id="ARBA00023136"/>
    </source>
</evidence>
<dbReference type="GeneID" id="136810607"/>
<name>A0A7M5UQL8_9CNID</name>
<dbReference type="PANTHER" id="PTHR14499">
    <property type="entry name" value="POTASSIUM CHANNEL TETRAMERIZATION DOMAIN-CONTAINING"/>
    <property type="match status" value="1"/>
</dbReference>
<keyword evidence="3" id="KW-0770">Synapse</keyword>
<dbReference type="CDD" id="cd22204">
    <property type="entry name" value="H1_KCTD12-like"/>
    <property type="match status" value="1"/>
</dbReference>
<evidence type="ECO:0000256" key="3">
    <source>
        <dbReference type="ARBA" id="ARBA00023018"/>
    </source>
</evidence>
<evidence type="ECO:0000256" key="7">
    <source>
        <dbReference type="ARBA" id="ARBA00034100"/>
    </source>
</evidence>
<dbReference type="GO" id="GO:0051260">
    <property type="term" value="P:protein homooligomerization"/>
    <property type="evidence" value="ECO:0007669"/>
    <property type="project" value="InterPro"/>
</dbReference>
<dbReference type="GO" id="GO:0042734">
    <property type="term" value="C:presynaptic membrane"/>
    <property type="evidence" value="ECO:0007669"/>
    <property type="project" value="UniProtKB-SubCell"/>
</dbReference>
<dbReference type="InterPro" id="IPR003131">
    <property type="entry name" value="T1-type_BTB"/>
</dbReference>
<evidence type="ECO:0000313" key="11">
    <source>
        <dbReference type="EnsemblMetazoa" id="CLYHEMP002914.1"/>
    </source>
</evidence>
<dbReference type="InterPro" id="IPR057093">
    <property type="entry name" value="H1_KCTD8_12_16"/>
</dbReference>
<dbReference type="InterPro" id="IPR011333">
    <property type="entry name" value="SKP1/BTB/POZ_sf"/>
</dbReference>
<keyword evidence="12" id="KW-1185">Reference proteome</keyword>
<evidence type="ECO:0000256" key="8">
    <source>
        <dbReference type="ARBA" id="ARBA00034111"/>
    </source>
</evidence>
<feature type="domain" description="BTB" evidence="10">
    <location>
        <begin position="54"/>
        <end position="155"/>
    </location>
</feature>
<dbReference type="RefSeq" id="XP_066923268.1">
    <property type="nucleotide sequence ID" value="XM_067067167.1"/>
</dbReference>
<proteinExistence type="predicted"/>
<dbReference type="Pfam" id="PF02214">
    <property type="entry name" value="BTB_2"/>
    <property type="match status" value="1"/>
</dbReference>
<comment type="function">
    <text evidence="9">Auxiliary subunit of GABA-B receptors that determine the pharmacology and kinetics of the receptor response. Increases agonist potency and markedly alter the G-protein signaling of the receptors by accelerating onset and promoting desensitization.</text>
</comment>
<comment type="subcellular location">
    <subcellularLocation>
        <location evidence="7">Postsynaptic cell membrane</location>
    </subcellularLocation>
    <subcellularLocation>
        <location evidence="8">Presynaptic cell membrane</location>
    </subcellularLocation>
</comment>
<dbReference type="GO" id="GO:0045211">
    <property type="term" value="C:postsynaptic membrane"/>
    <property type="evidence" value="ECO:0007669"/>
    <property type="project" value="UniProtKB-SubCell"/>
</dbReference>
<reference evidence="11" key="1">
    <citation type="submission" date="2021-01" db="UniProtKB">
        <authorList>
            <consortium name="EnsemblMetazoa"/>
        </authorList>
    </citation>
    <scope>IDENTIFICATION</scope>
</reference>
<keyword evidence="2" id="KW-0597">Phosphoprotein</keyword>
<dbReference type="PANTHER" id="PTHR14499:SF136">
    <property type="entry name" value="GH08630P"/>
    <property type="match status" value="1"/>
</dbReference>
<dbReference type="AlphaFoldDB" id="A0A7M5UQL8"/>
<evidence type="ECO:0000256" key="9">
    <source>
        <dbReference type="ARBA" id="ARBA00057758"/>
    </source>
</evidence>
<evidence type="ECO:0000256" key="5">
    <source>
        <dbReference type="ARBA" id="ARBA00023257"/>
    </source>
</evidence>
<dbReference type="Proteomes" id="UP000594262">
    <property type="component" value="Unplaced"/>
</dbReference>
<dbReference type="OrthoDB" id="2414723at2759"/>
<keyword evidence="4" id="KW-0472">Membrane</keyword>
<keyword evidence="1" id="KW-1003">Cell membrane</keyword>
<evidence type="ECO:0000256" key="6">
    <source>
        <dbReference type="ARBA" id="ARBA00023273"/>
    </source>
</evidence>
<dbReference type="Gene3D" id="3.30.710.10">
    <property type="entry name" value="Potassium Channel Kv1.1, Chain A"/>
    <property type="match status" value="1"/>
</dbReference>
<evidence type="ECO:0000313" key="12">
    <source>
        <dbReference type="Proteomes" id="UP000594262"/>
    </source>
</evidence>
<sequence>MQSNFILPTIESIYSNKYNNSQSSSLNTKSKFFQSNMASGSNGGSSNELSNVPQVIELNVGGHYYTTTLSTLLFESGSLLTSMFTGNIRVSKDSRGRYFIDRDGALFRYVLDYLRNDGLTLPKKFEEADRLLVEAEYFRLKGLCKLLKKPTRKDPRGPTSRTSGFITLCVRGTYAFGRDGIADIKFRKLQRILVCGNVGLSREVFSDTLNETRDPDRKTDCYSSRFYLKHPHLEMAFDRLHESNFKMVTSAAGGAGYDPESEETKWNHFTNYVFFRE</sequence>
<dbReference type="SMART" id="SM00225">
    <property type="entry name" value="BTB"/>
    <property type="match status" value="1"/>
</dbReference>
<organism evidence="11 12">
    <name type="scientific">Clytia hemisphaerica</name>
    <dbReference type="NCBI Taxonomy" id="252671"/>
    <lineage>
        <taxon>Eukaryota</taxon>
        <taxon>Metazoa</taxon>
        <taxon>Cnidaria</taxon>
        <taxon>Hydrozoa</taxon>
        <taxon>Hydroidolina</taxon>
        <taxon>Leptothecata</taxon>
        <taxon>Obeliida</taxon>
        <taxon>Clytiidae</taxon>
        <taxon>Clytia</taxon>
    </lineage>
</organism>
<evidence type="ECO:0000256" key="1">
    <source>
        <dbReference type="ARBA" id="ARBA00022475"/>
    </source>
</evidence>
<dbReference type="InterPro" id="IPR000210">
    <property type="entry name" value="BTB/POZ_dom"/>
</dbReference>
<dbReference type="EnsemblMetazoa" id="CLYHEMT002914.1">
    <property type="protein sequence ID" value="CLYHEMP002914.1"/>
    <property type="gene ID" value="CLYHEMG002914"/>
</dbReference>
<keyword evidence="5" id="KW-0628">Postsynaptic cell membrane</keyword>
<keyword evidence="6" id="KW-0966">Cell projection</keyword>
<dbReference type="SUPFAM" id="SSF54695">
    <property type="entry name" value="POZ domain"/>
    <property type="match status" value="1"/>
</dbReference>
<protein>
    <recommendedName>
        <fullName evidence="10">BTB domain-containing protein</fullName>
    </recommendedName>
</protein>
<evidence type="ECO:0000259" key="10">
    <source>
        <dbReference type="SMART" id="SM00225"/>
    </source>
</evidence>